<gene>
    <name evidence="2" type="ORF">DCHRY22_LOCUS12050</name>
</gene>
<dbReference type="EMBL" id="CAKASE010000075">
    <property type="protein sequence ID" value="CAG9576877.1"/>
    <property type="molecule type" value="Genomic_DNA"/>
</dbReference>
<reference evidence="2" key="1">
    <citation type="submission" date="2021-09" db="EMBL/GenBank/DDBJ databases">
        <authorList>
            <person name="Martin H S."/>
        </authorList>
    </citation>
    <scope>NUCLEOTIDE SEQUENCE</scope>
</reference>
<protein>
    <submittedName>
        <fullName evidence="2">(African queen) hypothetical protein</fullName>
    </submittedName>
</protein>
<evidence type="ECO:0000313" key="2">
    <source>
        <dbReference type="EMBL" id="CAG9576877.1"/>
    </source>
</evidence>
<evidence type="ECO:0000256" key="1">
    <source>
        <dbReference type="SAM" id="MobiDB-lite"/>
    </source>
</evidence>
<dbReference type="AlphaFoldDB" id="A0A8J2R1E3"/>
<organism evidence="2 3">
    <name type="scientific">Danaus chrysippus</name>
    <name type="common">African queen</name>
    <dbReference type="NCBI Taxonomy" id="151541"/>
    <lineage>
        <taxon>Eukaryota</taxon>
        <taxon>Metazoa</taxon>
        <taxon>Ecdysozoa</taxon>
        <taxon>Arthropoda</taxon>
        <taxon>Hexapoda</taxon>
        <taxon>Insecta</taxon>
        <taxon>Pterygota</taxon>
        <taxon>Neoptera</taxon>
        <taxon>Endopterygota</taxon>
        <taxon>Lepidoptera</taxon>
        <taxon>Glossata</taxon>
        <taxon>Ditrysia</taxon>
        <taxon>Papilionoidea</taxon>
        <taxon>Nymphalidae</taxon>
        <taxon>Danainae</taxon>
        <taxon>Danaini</taxon>
        <taxon>Danaina</taxon>
        <taxon>Danaus</taxon>
        <taxon>Anosia</taxon>
    </lineage>
</organism>
<feature type="region of interest" description="Disordered" evidence="1">
    <location>
        <begin position="78"/>
        <end position="97"/>
    </location>
</feature>
<sequence length="137" mass="14857">MKVSLKTTTFPHDLHHTSSHPQLNIFILTARTNLSSPPPSPSSPPSLRLYLSVSSDTESAAGARGRLAALTARVRAALPKKNEKHNEQAAEEASEEKKGVVYAELALGEQAGDRPPPPATEYAEIVYTQEQEKEGEK</sequence>
<evidence type="ECO:0000313" key="3">
    <source>
        <dbReference type="Proteomes" id="UP000789524"/>
    </source>
</evidence>
<dbReference type="OrthoDB" id="7434759at2759"/>
<keyword evidence="3" id="KW-1185">Reference proteome</keyword>
<accession>A0A8J2R1E3</accession>
<name>A0A8J2R1E3_9NEOP</name>
<proteinExistence type="predicted"/>
<dbReference type="Proteomes" id="UP000789524">
    <property type="component" value="Unassembled WGS sequence"/>
</dbReference>
<comment type="caution">
    <text evidence="2">The sequence shown here is derived from an EMBL/GenBank/DDBJ whole genome shotgun (WGS) entry which is preliminary data.</text>
</comment>